<keyword evidence="2" id="KW-0812">Transmembrane</keyword>
<gene>
    <name evidence="4" type="ORF">EUX98_g1450</name>
</gene>
<sequence>MYGQKVSQGSLVLLLCILTSPIYGLSSQTKVYGMARRQVAPPTAVLPAPFPPITTANLNPIMTAPNTPATTPATMGAEITSSPASSDTTASDSIPPTSTPDPAAAAASTSSSATIIHITALPPAPSGASTRQRSMTRPFNPRYLAPLFAVLGVALGAFSVWLLFVCRSRRQKGRHRGNSRSLEPGPEYTAPTIAEKSTRNGRVTWRTNPWSTFLGSHHSSPNPCNTAKSNQNWLAKVLPARRSRLRTDPHNPLYHEYTTESFSFLNEDDPFLIPTPSGTTAPSSRGSTDPVGRSQDLLTTSFASVGIAASDDGWEDGPDNSMAQGVIRSEMLERVISGGPKSRRGHARVDSDGNHLEAKTPAADPPAEHNLLLSPGRTKSSTHGTTQPLSPRGNTNAGYRAVDEHPEEAHRAGWAWNLPWVTAEKVLGSDKFTALPSRSAAVEKRKTPMLPPAVSPSPSSSPRPPANLPRADSSVLPSSPPLLNSPPLEAQLFFSSMFGSTPSLTLAVERTSTNSSQAPGLPTRPLQPAKLPSRLPFPAADVEKSNPYRRRLTKSPPSTQQTSPPPPVALTRSATSVSSASSTGSRQVALNKVGQILAKSYSQREMSGVASPTSPTMFGAVAGSPVVQSPDNDAMSSIEQRLAGQT</sequence>
<evidence type="ECO:0000256" key="2">
    <source>
        <dbReference type="SAM" id="Phobius"/>
    </source>
</evidence>
<feature type="compositionally biased region" description="Low complexity" evidence="1">
    <location>
        <begin position="468"/>
        <end position="477"/>
    </location>
</feature>
<dbReference type="OrthoDB" id="3269515at2759"/>
<feature type="compositionally biased region" description="Polar residues" evidence="1">
    <location>
        <begin position="377"/>
        <end position="397"/>
    </location>
</feature>
<evidence type="ECO:0000313" key="5">
    <source>
        <dbReference type="Proteomes" id="UP000308730"/>
    </source>
</evidence>
<accession>A0A4S4N1G0</accession>
<feature type="region of interest" description="Disordered" evidence="1">
    <location>
        <begin position="607"/>
        <end position="646"/>
    </location>
</feature>
<feature type="compositionally biased region" description="Polar residues" evidence="1">
    <location>
        <begin position="607"/>
        <end position="616"/>
    </location>
</feature>
<comment type="caution">
    <text evidence="4">The sequence shown here is derived from an EMBL/GenBank/DDBJ whole genome shotgun (WGS) entry which is preliminary data.</text>
</comment>
<protein>
    <submittedName>
        <fullName evidence="4">Uncharacterized protein</fullName>
    </submittedName>
</protein>
<keyword evidence="2" id="KW-1133">Transmembrane helix</keyword>
<feature type="region of interest" description="Disordered" evidence="1">
    <location>
        <begin position="275"/>
        <end position="294"/>
    </location>
</feature>
<evidence type="ECO:0000256" key="1">
    <source>
        <dbReference type="SAM" id="MobiDB-lite"/>
    </source>
</evidence>
<dbReference type="AlphaFoldDB" id="A0A4S4N1G0"/>
<feature type="transmembrane region" description="Helical" evidence="2">
    <location>
        <begin position="143"/>
        <end position="166"/>
    </location>
</feature>
<feature type="region of interest" description="Disordered" evidence="1">
    <location>
        <begin position="76"/>
        <end position="108"/>
    </location>
</feature>
<keyword evidence="5" id="KW-1185">Reference proteome</keyword>
<feature type="chain" id="PRO_5020370944" evidence="3">
    <location>
        <begin position="25"/>
        <end position="646"/>
    </location>
</feature>
<keyword evidence="2" id="KW-0472">Membrane</keyword>
<organism evidence="4 5">
    <name type="scientific">Antrodiella citrinella</name>
    <dbReference type="NCBI Taxonomy" id="2447956"/>
    <lineage>
        <taxon>Eukaryota</taxon>
        <taxon>Fungi</taxon>
        <taxon>Dikarya</taxon>
        <taxon>Basidiomycota</taxon>
        <taxon>Agaricomycotina</taxon>
        <taxon>Agaricomycetes</taxon>
        <taxon>Polyporales</taxon>
        <taxon>Steccherinaceae</taxon>
        <taxon>Antrodiella</taxon>
    </lineage>
</organism>
<evidence type="ECO:0000313" key="4">
    <source>
        <dbReference type="EMBL" id="THH32749.1"/>
    </source>
</evidence>
<feature type="compositionally biased region" description="Low complexity" evidence="1">
    <location>
        <begin position="569"/>
        <end position="585"/>
    </location>
</feature>
<feature type="region of interest" description="Disordered" evidence="1">
    <location>
        <begin position="511"/>
        <end position="587"/>
    </location>
</feature>
<feature type="region of interest" description="Disordered" evidence="1">
    <location>
        <begin position="438"/>
        <end position="482"/>
    </location>
</feature>
<keyword evidence="3" id="KW-0732">Signal</keyword>
<evidence type="ECO:0000256" key="3">
    <source>
        <dbReference type="SAM" id="SignalP"/>
    </source>
</evidence>
<proteinExistence type="predicted"/>
<dbReference type="EMBL" id="SGPM01000016">
    <property type="protein sequence ID" value="THH32749.1"/>
    <property type="molecule type" value="Genomic_DNA"/>
</dbReference>
<feature type="region of interest" description="Disordered" evidence="1">
    <location>
        <begin position="172"/>
        <end position="201"/>
    </location>
</feature>
<feature type="compositionally biased region" description="Polar residues" evidence="1">
    <location>
        <begin position="276"/>
        <end position="287"/>
    </location>
</feature>
<feature type="signal peptide" evidence="3">
    <location>
        <begin position="1"/>
        <end position="24"/>
    </location>
</feature>
<name>A0A4S4N1G0_9APHY</name>
<dbReference type="Proteomes" id="UP000308730">
    <property type="component" value="Unassembled WGS sequence"/>
</dbReference>
<reference evidence="4 5" key="1">
    <citation type="submission" date="2019-02" db="EMBL/GenBank/DDBJ databases">
        <title>Genome sequencing of the rare red list fungi Antrodiella citrinella (Flaviporus citrinellus).</title>
        <authorList>
            <person name="Buettner E."/>
            <person name="Kellner H."/>
        </authorList>
    </citation>
    <scope>NUCLEOTIDE SEQUENCE [LARGE SCALE GENOMIC DNA]</scope>
    <source>
        <strain evidence="4 5">DSM 108506</strain>
    </source>
</reference>
<feature type="compositionally biased region" description="Basic and acidic residues" evidence="1">
    <location>
        <begin position="347"/>
        <end position="358"/>
    </location>
</feature>
<feature type="compositionally biased region" description="Pro residues" evidence="1">
    <location>
        <begin position="449"/>
        <end position="467"/>
    </location>
</feature>
<feature type="compositionally biased region" description="Polar residues" evidence="1">
    <location>
        <begin position="626"/>
        <end position="646"/>
    </location>
</feature>
<feature type="region of interest" description="Disordered" evidence="1">
    <location>
        <begin position="337"/>
        <end position="399"/>
    </location>
</feature>